<comment type="caution">
    <text evidence="1">The sequence shown here is derived from an EMBL/GenBank/DDBJ whole genome shotgun (WGS) entry which is preliminary data.</text>
</comment>
<evidence type="ECO:0000313" key="1">
    <source>
        <dbReference type="EMBL" id="KAK8836921.1"/>
    </source>
</evidence>
<dbReference type="EMBL" id="JAPFFF010000063">
    <property type="protein sequence ID" value="KAK8836921.1"/>
    <property type="molecule type" value="Genomic_DNA"/>
</dbReference>
<dbReference type="Proteomes" id="UP001470230">
    <property type="component" value="Unassembled WGS sequence"/>
</dbReference>
<name>A0ABR2GSQ8_9EUKA</name>
<reference evidence="1 2" key="1">
    <citation type="submission" date="2024-04" db="EMBL/GenBank/DDBJ databases">
        <title>Tritrichomonas musculus Genome.</title>
        <authorList>
            <person name="Alves-Ferreira E."/>
            <person name="Grigg M."/>
            <person name="Lorenzi H."/>
            <person name="Galac M."/>
        </authorList>
    </citation>
    <scope>NUCLEOTIDE SEQUENCE [LARGE SCALE GENOMIC DNA]</scope>
    <source>
        <strain evidence="1 2">EAF2021</strain>
    </source>
</reference>
<organism evidence="1 2">
    <name type="scientific">Tritrichomonas musculus</name>
    <dbReference type="NCBI Taxonomy" id="1915356"/>
    <lineage>
        <taxon>Eukaryota</taxon>
        <taxon>Metamonada</taxon>
        <taxon>Parabasalia</taxon>
        <taxon>Tritrichomonadida</taxon>
        <taxon>Tritrichomonadidae</taxon>
        <taxon>Tritrichomonas</taxon>
    </lineage>
</organism>
<gene>
    <name evidence="1" type="ORF">M9Y10_037447</name>
</gene>
<accession>A0ABR2GSQ8</accession>
<proteinExistence type="predicted"/>
<evidence type="ECO:0008006" key="3">
    <source>
        <dbReference type="Google" id="ProtNLM"/>
    </source>
</evidence>
<evidence type="ECO:0000313" key="2">
    <source>
        <dbReference type="Proteomes" id="UP001470230"/>
    </source>
</evidence>
<protein>
    <recommendedName>
        <fullName evidence="3">VWFA domain-containing protein</fullName>
    </recommendedName>
</protein>
<sequence length="291" mass="33885">MFNIILLTAFAYALYFLGLEYAISVVSDSKFKFILKAFEGPHSVEALQRVLDCCLISRYRIKYAETFHQFIESMKDNEKEGEKDGKEGEKLKKDKKYPQQRALFLFTDGLDENLKSVEAWNRSVLTDPANSFGIIVTVPSALEKQEKKLMEDLWNNFINNTRKAISLITVESNFHKPETLYEICSCFKKVLIREATLQNDLQPKIYRTPALDVKMEELKTNDFAFIIFDSAKAEANKSIYVQNDKSDFPNKKLQLEKVNINLYREKTGKIVPYTVNEEIHDLSRRKRRFDS</sequence>
<keyword evidence="2" id="KW-1185">Reference proteome</keyword>